<dbReference type="SUPFAM" id="SSF64484">
    <property type="entry name" value="beta and beta-prime subunits of DNA dependent RNA-polymerase"/>
    <property type="match status" value="1"/>
</dbReference>
<dbReference type="Gene3D" id="3.90.1110.10">
    <property type="entry name" value="RNA polymerase Rpb2, domain 2"/>
    <property type="match status" value="1"/>
</dbReference>
<name>X1IGK5_9ZZZZ</name>
<dbReference type="GO" id="GO:0006351">
    <property type="term" value="P:DNA-templated transcription"/>
    <property type="evidence" value="ECO:0007669"/>
    <property type="project" value="InterPro"/>
</dbReference>
<comment type="caution">
    <text evidence="7">The sequence shown here is derived from an EMBL/GenBank/DDBJ whole genome shotgun (WGS) entry which is preliminary data.</text>
</comment>
<feature type="non-terminal residue" evidence="7">
    <location>
        <position position="225"/>
    </location>
</feature>
<proteinExistence type="predicted"/>
<keyword evidence="5" id="KW-0804">Transcription</keyword>
<evidence type="ECO:0000259" key="6">
    <source>
        <dbReference type="Pfam" id="PF04563"/>
    </source>
</evidence>
<sequence>MLEISAGQTVRNFGKVRDAVKIPDLVAIQKRSYGRFLQKDVAPTRRKCIGLEALFREIFPIESYDKSMHLEYLYYELEKPHYTPIECRQLRLTYGYPLKISCRLHRKDSEDSTEQAIYLGEMPVMVGGGEFIINGAVRVMVSQLHRSPGVDFLIESKEGDRVLHGGRVIPERGSWIEIGVTRKDVLVVKIDQSSKIPATIFLRAIDPDHSTTEKILRLFYSTKTV</sequence>
<dbReference type="InterPro" id="IPR007644">
    <property type="entry name" value="RNA_pol_bsu_protrusion"/>
</dbReference>
<evidence type="ECO:0000256" key="4">
    <source>
        <dbReference type="ARBA" id="ARBA00022695"/>
    </source>
</evidence>
<dbReference type="EMBL" id="BARU01031931">
    <property type="protein sequence ID" value="GAH65254.1"/>
    <property type="molecule type" value="Genomic_DNA"/>
</dbReference>
<keyword evidence="4" id="KW-0548">Nucleotidyltransferase</keyword>
<gene>
    <name evidence="7" type="ORF">S03H2_50437</name>
</gene>
<accession>X1IGK5</accession>
<dbReference type="Pfam" id="PF04563">
    <property type="entry name" value="RNA_pol_Rpb2_1"/>
    <property type="match status" value="1"/>
</dbReference>
<dbReference type="GO" id="GO:0000428">
    <property type="term" value="C:DNA-directed RNA polymerase complex"/>
    <property type="evidence" value="ECO:0007669"/>
    <property type="project" value="UniProtKB-KW"/>
</dbReference>
<organism evidence="7">
    <name type="scientific">marine sediment metagenome</name>
    <dbReference type="NCBI Taxonomy" id="412755"/>
    <lineage>
        <taxon>unclassified sequences</taxon>
        <taxon>metagenomes</taxon>
        <taxon>ecological metagenomes</taxon>
    </lineage>
</organism>
<evidence type="ECO:0000256" key="1">
    <source>
        <dbReference type="ARBA" id="ARBA00012418"/>
    </source>
</evidence>
<dbReference type="GO" id="GO:0003899">
    <property type="term" value="F:DNA-directed RNA polymerase activity"/>
    <property type="evidence" value="ECO:0007669"/>
    <property type="project" value="UniProtKB-EC"/>
</dbReference>
<dbReference type="Gene3D" id="3.90.1100.10">
    <property type="match status" value="1"/>
</dbReference>
<keyword evidence="3" id="KW-0808">Transferase</keyword>
<evidence type="ECO:0000256" key="2">
    <source>
        <dbReference type="ARBA" id="ARBA00022478"/>
    </source>
</evidence>
<dbReference type="AlphaFoldDB" id="X1IGK5"/>
<keyword evidence="2" id="KW-0240">DNA-directed RNA polymerase</keyword>
<protein>
    <recommendedName>
        <fullName evidence="1">DNA-directed RNA polymerase</fullName>
        <ecNumber evidence="1">2.7.7.6</ecNumber>
    </recommendedName>
</protein>
<dbReference type="GO" id="GO:0003677">
    <property type="term" value="F:DNA binding"/>
    <property type="evidence" value="ECO:0007669"/>
    <property type="project" value="InterPro"/>
</dbReference>
<reference evidence="7" key="1">
    <citation type="journal article" date="2014" name="Front. Microbiol.">
        <title>High frequency of phylogenetically diverse reductive dehalogenase-homologous genes in deep subseafloor sedimentary metagenomes.</title>
        <authorList>
            <person name="Kawai M."/>
            <person name="Futagami T."/>
            <person name="Toyoda A."/>
            <person name="Takaki Y."/>
            <person name="Nishi S."/>
            <person name="Hori S."/>
            <person name="Arai W."/>
            <person name="Tsubouchi T."/>
            <person name="Morono Y."/>
            <person name="Uchiyama I."/>
            <person name="Ito T."/>
            <person name="Fujiyama A."/>
            <person name="Inagaki F."/>
            <person name="Takami H."/>
        </authorList>
    </citation>
    <scope>NUCLEOTIDE SEQUENCE</scope>
    <source>
        <strain evidence="7">Expedition CK06-06</strain>
    </source>
</reference>
<feature type="domain" description="RNA polymerase beta subunit protrusion" evidence="6">
    <location>
        <begin position="25"/>
        <end position="145"/>
    </location>
</feature>
<evidence type="ECO:0000313" key="7">
    <source>
        <dbReference type="EMBL" id="GAH65254.1"/>
    </source>
</evidence>
<evidence type="ECO:0000256" key="3">
    <source>
        <dbReference type="ARBA" id="ARBA00022679"/>
    </source>
</evidence>
<dbReference type="EC" id="2.7.7.6" evidence="1"/>
<evidence type="ECO:0000256" key="5">
    <source>
        <dbReference type="ARBA" id="ARBA00023163"/>
    </source>
</evidence>
<dbReference type="InterPro" id="IPR037034">
    <property type="entry name" value="RNA_pol_Rpb2_2_sf"/>
</dbReference>